<feature type="transmembrane region" description="Helical" evidence="7">
    <location>
        <begin position="291"/>
        <end position="313"/>
    </location>
</feature>
<organism evidence="8 9">
    <name type="scientific">Pontivivens nitratireducens</name>
    <dbReference type="NCBI Taxonomy" id="2758038"/>
    <lineage>
        <taxon>Bacteria</taxon>
        <taxon>Pseudomonadati</taxon>
        <taxon>Pseudomonadota</taxon>
        <taxon>Alphaproteobacteria</taxon>
        <taxon>Rhodobacterales</taxon>
        <taxon>Paracoccaceae</taxon>
        <taxon>Pontivivens</taxon>
    </lineage>
</organism>
<dbReference type="PANTHER" id="PTHR21716">
    <property type="entry name" value="TRANSMEMBRANE PROTEIN"/>
    <property type="match status" value="1"/>
</dbReference>
<dbReference type="GO" id="GO:0016020">
    <property type="term" value="C:membrane"/>
    <property type="evidence" value="ECO:0007669"/>
    <property type="project" value="UniProtKB-SubCell"/>
</dbReference>
<evidence type="ECO:0000256" key="6">
    <source>
        <dbReference type="SAM" id="MobiDB-lite"/>
    </source>
</evidence>
<dbReference type="Proteomes" id="UP000500791">
    <property type="component" value="Chromosome"/>
</dbReference>
<evidence type="ECO:0000256" key="2">
    <source>
        <dbReference type="ARBA" id="ARBA00009773"/>
    </source>
</evidence>
<feature type="transmembrane region" description="Helical" evidence="7">
    <location>
        <begin position="64"/>
        <end position="86"/>
    </location>
</feature>
<dbReference type="Pfam" id="PF01594">
    <property type="entry name" value="AI-2E_transport"/>
    <property type="match status" value="1"/>
</dbReference>
<evidence type="ECO:0000256" key="5">
    <source>
        <dbReference type="ARBA" id="ARBA00023136"/>
    </source>
</evidence>
<dbReference type="RefSeq" id="WP_166192064.1">
    <property type="nucleotide sequence ID" value="NZ_CP049811.1"/>
</dbReference>
<dbReference type="GO" id="GO:0055085">
    <property type="term" value="P:transmembrane transport"/>
    <property type="evidence" value="ECO:0007669"/>
    <property type="project" value="TreeGrafter"/>
</dbReference>
<evidence type="ECO:0000313" key="9">
    <source>
        <dbReference type="Proteomes" id="UP000500791"/>
    </source>
</evidence>
<name>A0A6G7VNL7_9RHOB</name>
<comment type="subcellular location">
    <subcellularLocation>
        <location evidence="1">Membrane</location>
        <topology evidence="1">Multi-pass membrane protein</topology>
    </subcellularLocation>
</comment>
<feature type="transmembrane region" description="Helical" evidence="7">
    <location>
        <begin position="224"/>
        <end position="246"/>
    </location>
</feature>
<evidence type="ECO:0000256" key="4">
    <source>
        <dbReference type="ARBA" id="ARBA00022989"/>
    </source>
</evidence>
<dbReference type="PANTHER" id="PTHR21716:SF16">
    <property type="entry name" value="BLL1467 PROTEIN"/>
    <property type="match status" value="1"/>
</dbReference>
<evidence type="ECO:0000313" key="8">
    <source>
        <dbReference type="EMBL" id="QIK41387.1"/>
    </source>
</evidence>
<evidence type="ECO:0000256" key="1">
    <source>
        <dbReference type="ARBA" id="ARBA00004141"/>
    </source>
</evidence>
<feature type="compositionally biased region" description="Basic and acidic residues" evidence="6">
    <location>
        <begin position="372"/>
        <end position="381"/>
    </location>
</feature>
<proteinExistence type="inferred from homology"/>
<feature type="transmembrane region" description="Helical" evidence="7">
    <location>
        <begin position="161"/>
        <end position="187"/>
    </location>
</feature>
<keyword evidence="3 7" id="KW-0812">Transmembrane</keyword>
<dbReference type="KEGG" id="mon:G8E03_11765"/>
<evidence type="ECO:0000256" key="7">
    <source>
        <dbReference type="SAM" id="Phobius"/>
    </source>
</evidence>
<protein>
    <submittedName>
        <fullName evidence="8">AI-2E family transporter</fullName>
    </submittedName>
</protein>
<accession>A0A6G7VNL7</accession>
<gene>
    <name evidence="8" type="ORF">G8E03_11765</name>
</gene>
<sequence>MTQLDRGIEGRVIAWAVTIIAIIMLTGAMASARDFLMPVLAAILLALVFRPVRRGMNRIGFSDGIAALVITLTLVSGLAALVTALAQPASEWIDDAPNIAYRIERKLASLQGTVEAVNEAAQKIDELAETGGASASTEVASQDPDGMQSVQVEVSDRDGNIAAQIAATAPLVLGQIVFTLVLLFFILASGDLFRKRVVEVIPKLRDKKRAMAIADDIERRLGRYLFTITVINAGLGVVVGLAMWALGMPDPLLFGVSAFILNYMPYVGAIIGTAGALIIGLIALPDIWMAALTAAVYFGCTSVEGQLVTPYFVGRSLKLNPVVVFLSVAFWAWLWSVVGMVVAVPMLVVIRVFSEHMPVLSKLGRFLASETDGAHADDRQDAPAAVPPSPDTR</sequence>
<dbReference type="AlphaFoldDB" id="A0A6G7VNL7"/>
<keyword evidence="9" id="KW-1185">Reference proteome</keyword>
<dbReference type="EMBL" id="CP049811">
    <property type="protein sequence ID" value="QIK41387.1"/>
    <property type="molecule type" value="Genomic_DNA"/>
</dbReference>
<dbReference type="InterPro" id="IPR002549">
    <property type="entry name" value="AI-2E-like"/>
</dbReference>
<feature type="region of interest" description="Disordered" evidence="6">
    <location>
        <begin position="371"/>
        <end position="393"/>
    </location>
</feature>
<feature type="transmembrane region" description="Helical" evidence="7">
    <location>
        <begin position="35"/>
        <end position="52"/>
    </location>
</feature>
<keyword evidence="4 7" id="KW-1133">Transmembrane helix</keyword>
<feature type="transmembrane region" description="Helical" evidence="7">
    <location>
        <begin position="12"/>
        <end position="29"/>
    </location>
</feature>
<keyword evidence="5 7" id="KW-0472">Membrane</keyword>
<evidence type="ECO:0000256" key="3">
    <source>
        <dbReference type="ARBA" id="ARBA00022692"/>
    </source>
</evidence>
<feature type="transmembrane region" description="Helical" evidence="7">
    <location>
        <begin position="333"/>
        <end position="353"/>
    </location>
</feature>
<reference evidence="8 9" key="1">
    <citation type="submission" date="2020-03" db="EMBL/GenBank/DDBJ databases">
        <title>Complete genome sequence of Monaibacterium sp. ALG8 with diverse plasmids.</title>
        <authorList>
            <person name="Sun C."/>
        </authorList>
    </citation>
    <scope>NUCLEOTIDE SEQUENCE [LARGE SCALE GENOMIC DNA]</scope>
    <source>
        <strain evidence="8 9">ALG8</strain>
    </source>
</reference>
<comment type="similarity">
    <text evidence="2">Belongs to the autoinducer-2 exporter (AI-2E) (TC 2.A.86) family.</text>
</comment>
<feature type="transmembrane region" description="Helical" evidence="7">
    <location>
        <begin position="266"/>
        <end position="284"/>
    </location>
</feature>